<dbReference type="HAMAP" id="MF_00299">
    <property type="entry name" value="KptA"/>
    <property type="match status" value="1"/>
</dbReference>
<name>A0A1S7FVT4_9LIST</name>
<keyword evidence="7" id="KW-1185">Reference proteome</keyword>
<reference evidence="7" key="1">
    <citation type="submission" date="2015-03" db="EMBL/GenBank/DDBJ databases">
        <authorList>
            <person name="Ferrari E."/>
            <person name="Walter M.C."/>
            <person name="Huptas C."/>
            <person name="Scherer S."/>
            <person name="Mueller-Herbst S."/>
        </authorList>
    </citation>
    <scope>NUCLEOTIDE SEQUENCE [LARGE SCALE GENOMIC DNA]</scope>
    <source>
        <strain evidence="7">LWP01</strain>
    </source>
</reference>
<protein>
    <recommendedName>
        <fullName evidence="5">Probable RNA 2'-phosphotransferase</fullName>
        <ecNumber evidence="5">2.7.1.-</ecNumber>
    </recommendedName>
</protein>
<dbReference type="InterPro" id="IPR042081">
    <property type="entry name" value="RNA_2'-PTrans_C"/>
</dbReference>
<evidence type="ECO:0000313" key="7">
    <source>
        <dbReference type="Proteomes" id="UP000223060"/>
    </source>
</evidence>
<dbReference type="EC" id="2.7.1.-" evidence="5"/>
<dbReference type="GO" id="GO:0000215">
    <property type="term" value="F:tRNA 2'-phosphotransferase activity"/>
    <property type="evidence" value="ECO:0007669"/>
    <property type="project" value="TreeGrafter"/>
</dbReference>
<comment type="similarity">
    <text evidence="1 5">Belongs to the KptA/TPT1 family.</text>
</comment>
<evidence type="ECO:0000256" key="1">
    <source>
        <dbReference type="ARBA" id="ARBA00009836"/>
    </source>
</evidence>
<dbReference type="Gene3D" id="1.10.10.970">
    <property type="entry name" value="RNA 2'-phosphotransferase, Tpt1/KptA family, N-terminal domain"/>
    <property type="match status" value="1"/>
</dbReference>
<dbReference type="EMBL" id="CP011102">
    <property type="protein sequence ID" value="AQY51492.1"/>
    <property type="molecule type" value="Genomic_DNA"/>
</dbReference>
<dbReference type="PANTHER" id="PTHR12684:SF2">
    <property type="entry name" value="TRNA 2'-PHOSPHOTRANSFERASE 1"/>
    <property type="match status" value="1"/>
</dbReference>
<dbReference type="InterPro" id="IPR022928">
    <property type="entry name" value="RNA_2'-PTrans_KptA"/>
</dbReference>
<keyword evidence="3 5" id="KW-0520">NAD</keyword>
<dbReference type="RefSeq" id="WP_036060845.1">
    <property type="nucleotide sequence ID" value="NZ_CP011102.1"/>
</dbReference>
<organism evidence="6 7">
    <name type="scientific">Listeria weihenstephanensis</name>
    <dbReference type="NCBI Taxonomy" id="1006155"/>
    <lineage>
        <taxon>Bacteria</taxon>
        <taxon>Bacillati</taxon>
        <taxon>Bacillota</taxon>
        <taxon>Bacilli</taxon>
        <taxon>Bacillales</taxon>
        <taxon>Listeriaceae</taxon>
        <taxon>Listeria</taxon>
    </lineage>
</organism>
<comment type="function">
    <text evidence="4 5">Removes the 2'-phosphate from RNA via an intermediate in which the phosphate is ADP-ribosylated by NAD followed by a presumed transesterification to release the RNA and generate ADP-ribose 1''-2''-cyclic phosphate (APPR&gt;P). May function as an ADP-ribosylase.</text>
</comment>
<dbReference type="GO" id="GO:0003950">
    <property type="term" value="F:NAD+ poly-ADP-ribosyltransferase activity"/>
    <property type="evidence" value="ECO:0007669"/>
    <property type="project" value="InterPro"/>
</dbReference>
<dbReference type="Pfam" id="PF01885">
    <property type="entry name" value="PTS_2-RNA"/>
    <property type="match status" value="1"/>
</dbReference>
<dbReference type="Gene3D" id="3.20.170.30">
    <property type="match status" value="1"/>
</dbReference>
<evidence type="ECO:0000256" key="3">
    <source>
        <dbReference type="ARBA" id="ARBA00023027"/>
    </source>
</evidence>
<evidence type="ECO:0000256" key="4">
    <source>
        <dbReference type="ARBA" id="ARBA00025212"/>
    </source>
</evidence>
<dbReference type="InterPro" id="IPR042080">
    <property type="entry name" value="RNA_2'-PTrans_N"/>
</dbReference>
<sequence>MNSKDYSKLSKEISYALRHAPWEFELELDDEGFTLIEPLLKSLREIEGWQDITQDDVEKMISYSHKKRHEIVGDKIRAFYGHSTPSKVMKEEAIPPMYLYHGTSPDYINDIRNEGLLPKSRQYVHLSQDMETARLVGKRKNAFPVILTIDTKMATEYGSKFYLGNEMVWLADKISSNCISFTE</sequence>
<proteinExistence type="inferred from homology"/>
<evidence type="ECO:0000256" key="5">
    <source>
        <dbReference type="HAMAP-Rule" id="MF_00299"/>
    </source>
</evidence>
<evidence type="ECO:0000313" key="6">
    <source>
        <dbReference type="EMBL" id="AQY51492.1"/>
    </source>
</evidence>
<dbReference type="Proteomes" id="UP000223060">
    <property type="component" value="Chromosome"/>
</dbReference>
<dbReference type="AlphaFoldDB" id="A0A1S7FVT4"/>
<evidence type="ECO:0000256" key="2">
    <source>
        <dbReference type="ARBA" id="ARBA00022679"/>
    </source>
</evidence>
<dbReference type="GO" id="GO:0006388">
    <property type="term" value="P:tRNA splicing, via endonucleolytic cleavage and ligation"/>
    <property type="evidence" value="ECO:0007669"/>
    <property type="project" value="UniProtKB-UniRule"/>
</dbReference>
<gene>
    <name evidence="5" type="primary">kptA</name>
    <name evidence="6" type="ORF">UE46_10915</name>
</gene>
<keyword evidence="2 5" id="KW-0808">Transferase</keyword>
<dbReference type="SUPFAM" id="SSF56399">
    <property type="entry name" value="ADP-ribosylation"/>
    <property type="match status" value="1"/>
</dbReference>
<dbReference type="InterPro" id="IPR002745">
    <property type="entry name" value="Ptrans_KptA/Tpt1"/>
</dbReference>
<dbReference type="PANTHER" id="PTHR12684">
    <property type="entry name" value="PUTATIVE PHOSPHOTRANSFERASE"/>
    <property type="match status" value="1"/>
</dbReference>
<accession>A0A1S7FVT4</accession>
<dbReference type="KEGG" id="lwi:UE46_10915"/>